<dbReference type="PRINTS" id="PR00082">
    <property type="entry name" value="GLFDHDRGNASE"/>
</dbReference>
<dbReference type="InterPro" id="IPR006097">
    <property type="entry name" value="Glu/Leu/Phe/Val/Trp_DH_dimer"/>
</dbReference>
<keyword evidence="3" id="KW-0520">NAD</keyword>
<evidence type="ECO:0000256" key="1">
    <source>
        <dbReference type="ARBA" id="ARBA00006382"/>
    </source>
</evidence>
<proteinExistence type="inferred from homology"/>
<dbReference type="RefSeq" id="WP_124395634.1">
    <property type="nucleotide sequence ID" value="NZ_BHYM01000085.1"/>
</dbReference>
<comment type="similarity">
    <text evidence="1 4">Belongs to the Glu/Leu/Phe/Val dehydrogenases family.</text>
</comment>
<dbReference type="InterPro" id="IPR006096">
    <property type="entry name" value="Glu/Leu/Phe/Val/Trp_DH_C"/>
</dbReference>
<dbReference type="InterPro" id="IPR006095">
    <property type="entry name" value="Glu/Leu/Phe/Val/Trp_DH"/>
</dbReference>
<reference evidence="7 8" key="1">
    <citation type="submission" date="2018-11" db="EMBL/GenBank/DDBJ databases">
        <title>Microbial catabolism of amino acid.</title>
        <authorList>
            <person name="Hibi M."/>
            <person name="Ogawa J."/>
        </authorList>
    </citation>
    <scope>NUCLEOTIDE SEQUENCE [LARGE SCALE GENOMIC DNA]</scope>
    <source>
        <strain evidence="7 8">C31-06</strain>
    </source>
</reference>
<evidence type="ECO:0000313" key="8">
    <source>
        <dbReference type="Proteomes" id="UP000287519"/>
    </source>
</evidence>
<dbReference type="Pfam" id="PF02812">
    <property type="entry name" value="ELFV_dehydrog_N"/>
    <property type="match status" value="1"/>
</dbReference>
<keyword evidence="8" id="KW-1185">Reference proteome</keyword>
<dbReference type="SUPFAM" id="SSF53223">
    <property type="entry name" value="Aminoacid dehydrogenase-like, N-terminal domain"/>
    <property type="match status" value="1"/>
</dbReference>
<dbReference type="Gene3D" id="3.40.50.10860">
    <property type="entry name" value="Leucine Dehydrogenase, chain A, domain 1"/>
    <property type="match status" value="1"/>
</dbReference>
<comment type="caution">
    <text evidence="7">The sequence shown here is derived from an EMBL/GenBank/DDBJ whole genome shotgun (WGS) entry which is preliminary data.</text>
</comment>
<evidence type="ECO:0000256" key="4">
    <source>
        <dbReference type="RuleBase" id="RU004417"/>
    </source>
</evidence>
<dbReference type="EMBL" id="BHYM01000085">
    <property type="protein sequence ID" value="GCE43970.1"/>
    <property type="molecule type" value="Genomic_DNA"/>
</dbReference>
<dbReference type="AlphaFoldDB" id="A0A402CJZ1"/>
<dbReference type="Proteomes" id="UP000287519">
    <property type="component" value="Unassembled WGS sequence"/>
</dbReference>
<dbReference type="PANTHER" id="PTHR42722">
    <property type="entry name" value="LEUCINE DEHYDROGENASE"/>
    <property type="match status" value="1"/>
</dbReference>
<feature type="region of interest" description="Disordered" evidence="5">
    <location>
        <begin position="30"/>
        <end position="60"/>
    </location>
</feature>
<dbReference type="InterPro" id="IPR046346">
    <property type="entry name" value="Aminoacid_DH-like_N_sf"/>
</dbReference>
<evidence type="ECO:0000256" key="2">
    <source>
        <dbReference type="ARBA" id="ARBA00023002"/>
    </source>
</evidence>
<sequence>MWHQGLHRQARIGAFHPVGVEDEFRDAVPVVGVGGRDPDEEIRRAGHDGRSRPEPVPVPPIEPGLHGISRKIQSGCEIHTGGAGLLHRACVGIHSTVLGPALGGTRFYPYPDQGSALTDVLRLSRGMTYKAAVAGVCLGGGKAVIIGDPTRQKTRELLRAYGRFIETLGGHYISAGDVGTGTADLDIIGAATDHVVGRSASAGGSGDSGPMTALGVYQGMRAAATVAWGQPTLKDRVVGVEGVGKVGSELISLLVADGARVVATDVSRDALALVADRFPGVTTTGDVLAESLDVYAPCALGGTLNEKSLERLTASIVCGAANNQLLEPGIDTQLHDRGVTWVPDYVANAGGLIQVAGEREGATADVVRGRVDAIHDTVIAIFDRSVAESIAPGRAADRMAEGRLSAARVR</sequence>
<feature type="compositionally biased region" description="Basic and acidic residues" evidence="5">
    <location>
        <begin position="41"/>
        <end position="53"/>
    </location>
</feature>
<dbReference type="SMART" id="SM00839">
    <property type="entry name" value="ELFV_dehydrog"/>
    <property type="match status" value="1"/>
</dbReference>
<feature type="domain" description="Glutamate/phenylalanine/leucine/valine/L-tryptophan dehydrogenase C-terminal" evidence="6">
    <location>
        <begin position="206"/>
        <end position="410"/>
    </location>
</feature>
<evidence type="ECO:0000259" key="6">
    <source>
        <dbReference type="SMART" id="SM00839"/>
    </source>
</evidence>
<protein>
    <submittedName>
        <fullName evidence="7">Leucine dehydrogenase</fullName>
    </submittedName>
</protein>
<dbReference type="PROSITE" id="PS00074">
    <property type="entry name" value="GLFV_DEHYDROGENASE"/>
    <property type="match status" value="1"/>
</dbReference>
<keyword evidence="2 4" id="KW-0560">Oxidoreductase</keyword>
<dbReference type="InterPro" id="IPR036291">
    <property type="entry name" value="NAD(P)-bd_dom_sf"/>
</dbReference>
<accession>A0A402CJZ1</accession>
<gene>
    <name evidence="7" type="ORF">Rhow_008268</name>
</gene>
<dbReference type="InterPro" id="IPR033524">
    <property type="entry name" value="Glu/Leu/Phe/Val_DH_AS"/>
</dbReference>
<dbReference type="GO" id="GO:0006520">
    <property type="term" value="P:amino acid metabolic process"/>
    <property type="evidence" value="ECO:0007669"/>
    <property type="project" value="InterPro"/>
</dbReference>
<dbReference type="InterPro" id="IPR016211">
    <property type="entry name" value="Glu/Phe/Leu/Val/Trp_DH_bac/arc"/>
</dbReference>
<dbReference type="OrthoDB" id="9803297at2"/>
<dbReference type="SUPFAM" id="SSF51735">
    <property type="entry name" value="NAD(P)-binding Rossmann-fold domains"/>
    <property type="match status" value="1"/>
</dbReference>
<evidence type="ECO:0000256" key="3">
    <source>
        <dbReference type="ARBA" id="ARBA00023027"/>
    </source>
</evidence>
<name>A0A402CJZ1_RHOWR</name>
<evidence type="ECO:0000313" key="7">
    <source>
        <dbReference type="EMBL" id="GCE43970.1"/>
    </source>
</evidence>
<dbReference type="CDD" id="cd01075">
    <property type="entry name" value="NAD_bind_Leu_Phe_Val_DH"/>
    <property type="match status" value="1"/>
</dbReference>
<dbReference type="Pfam" id="PF00208">
    <property type="entry name" value="ELFV_dehydrog"/>
    <property type="match status" value="2"/>
</dbReference>
<evidence type="ECO:0000256" key="5">
    <source>
        <dbReference type="SAM" id="MobiDB-lite"/>
    </source>
</evidence>
<organism evidence="7 8">
    <name type="scientific">Rhodococcus wratislaviensis</name>
    <name type="common">Tsukamurella wratislaviensis</name>
    <dbReference type="NCBI Taxonomy" id="44752"/>
    <lineage>
        <taxon>Bacteria</taxon>
        <taxon>Bacillati</taxon>
        <taxon>Actinomycetota</taxon>
        <taxon>Actinomycetes</taxon>
        <taxon>Mycobacteriales</taxon>
        <taxon>Nocardiaceae</taxon>
        <taxon>Rhodococcus</taxon>
    </lineage>
</organism>
<dbReference type="Gene3D" id="3.40.50.720">
    <property type="entry name" value="NAD(P)-binding Rossmann-like Domain"/>
    <property type="match status" value="1"/>
</dbReference>
<dbReference type="GO" id="GO:0016639">
    <property type="term" value="F:oxidoreductase activity, acting on the CH-NH2 group of donors, NAD or NADP as acceptor"/>
    <property type="evidence" value="ECO:0007669"/>
    <property type="project" value="InterPro"/>
</dbReference>
<dbReference type="PANTHER" id="PTHR42722:SF1">
    <property type="entry name" value="VALINE DEHYDROGENASE"/>
    <property type="match status" value="1"/>
</dbReference>